<reference evidence="2 3" key="1">
    <citation type="submission" date="2015-10" db="EMBL/GenBank/DDBJ databases">
        <title>Metagenome-Assembled Genomes uncover a global brackish microbiome.</title>
        <authorList>
            <person name="Hugerth L.W."/>
            <person name="Larsson J."/>
            <person name="Alneberg J."/>
            <person name="Lindh M.V."/>
            <person name="Legrand C."/>
            <person name="Pinhassi J."/>
            <person name="Andersson A.F."/>
        </authorList>
    </citation>
    <scope>NUCLEOTIDE SEQUENCE [LARGE SCALE GENOMIC DNA]</scope>
    <source>
        <strain evidence="2">BACL2 MAG-120802-bin41</strain>
    </source>
</reference>
<dbReference type="Proteomes" id="UP000053941">
    <property type="component" value="Unassembled WGS sequence"/>
</dbReference>
<dbReference type="Pfam" id="PF10103">
    <property type="entry name" value="Zincin_2"/>
    <property type="match status" value="1"/>
</dbReference>
<evidence type="ECO:0000313" key="3">
    <source>
        <dbReference type="Proteomes" id="UP000053941"/>
    </source>
</evidence>
<proteinExistence type="predicted"/>
<sequence>MPGFGFTPDNGDEQEPEGNNPFGFENFGEIFKQFSGMGLNLPALMASLSGQASPASLSKEMIRDISRKYLSAHGEVPVTVEDLTQIQEAINIADLWINEATTFPSLPLTDSIALSRRDWIDSTLNGWQELTKPLVDSMSGALSSMLDQGLGEQGEDNGISIPGFGPMSISKSSINAIMATFMSSLISTQLGQSIGALSTTVTGANDVALPLSKDIKAQLLPQNVRAWGSGLEIQEGEIRIYLALREIAAARLFKQSPWLSGYIAEVISAYGSGIRIDISAITQSAQDAMDSGAIDPSNPESMASALSGGLFTPETTASQSAALEKLETLLALIEGWIDAVVVKAASDRLPSLIKLRETQVRRRATNSPTQQLFATLLGLEVSPRLTREAISFWEKLEKIDSISARDKIWEEAFLLPTASQLLDPEGFSKSRKIPDDLSGLI</sequence>
<accession>A0A0R2P632</accession>
<gene>
    <name evidence="2" type="ORF">ABR60_02755</name>
</gene>
<dbReference type="Gene3D" id="1.20.150.30">
    <property type="entry name" value="Zincin-like metallopeptidase, N-terminal domain"/>
    <property type="match status" value="1"/>
</dbReference>
<name>A0A0R2P632_9ACTN</name>
<evidence type="ECO:0000313" key="2">
    <source>
        <dbReference type="EMBL" id="KRO31347.1"/>
    </source>
</evidence>
<dbReference type="InterPro" id="IPR042271">
    <property type="entry name" value="Zinicin_2_N"/>
</dbReference>
<dbReference type="PANTHER" id="PTHR39420:SF2">
    <property type="entry name" value="HYDROLASE"/>
    <property type="match status" value="1"/>
</dbReference>
<dbReference type="AlphaFoldDB" id="A0A0R2P632"/>
<evidence type="ECO:0000256" key="1">
    <source>
        <dbReference type="SAM" id="MobiDB-lite"/>
    </source>
</evidence>
<dbReference type="SUPFAM" id="SSF55486">
    <property type="entry name" value="Metalloproteases ('zincins'), catalytic domain"/>
    <property type="match status" value="1"/>
</dbReference>
<feature type="region of interest" description="Disordered" evidence="1">
    <location>
        <begin position="1"/>
        <end position="22"/>
    </location>
</feature>
<dbReference type="InterPro" id="IPR018766">
    <property type="entry name" value="Zinicin_2"/>
</dbReference>
<evidence type="ECO:0008006" key="4">
    <source>
        <dbReference type="Google" id="ProtNLM"/>
    </source>
</evidence>
<protein>
    <recommendedName>
        <fullName evidence="4">Hydrolase</fullName>
    </recommendedName>
</protein>
<dbReference type="EMBL" id="LIAS01000004">
    <property type="protein sequence ID" value="KRO31347.1"/>
    <property type="molecule type" value="Genomic_DNA"/>
</dbReference>
<dbReference type="PANTHER" id="PTHR39420">
    <property type="match status" value="1"/>
</dbReference>
<organism evidence="2 3">
    <name type="scientific">Actinobacteria bacterium BACL2 MAG-120802-bin41</name>
    <dbReference type="NCBI Taxonomy" id="1655568"/>
    <lineage>
        <taxon>Bacteria</taxon>
        <taxon>Bacillati</taxon>
        <taxon>Actinomycetota</taxon>
        <taxon>Actinomycetes</taxon>
        <taxon>Actinomycetes incertae sedis</taxon>
        <taxon>ac1 cluster</taxon>
    </lineage>
</organism>
<dbReference type="NCBIfam" id="TIGR03624">
    <property type="entry name" value="putative hydrolase"/>
    <property type="match status" value="1"/>
</dbReference>
<comment type="caution">
    <text evidence="2">The sequence shown here is derived from an EMBL/GenBank/DDBJ whole genome shotgun (WGS) entry which is preliminary data.</text>
</comment>